<proteinExistence type="predicted"/>
<dbReference type="Proteomes" id="UP000406256">
    <property type="component" value="Unassembled WGS sequence"/>
</dbReference>
<keyword evidence="2" id="KW-1185">Reference proteome</keyword>
<organism evidence="1 2">
    <name type="scientific">Pandoraea anhela</name>
    <dbReference type="NCBI Taxonomy" id="2508295"/>
    <lineage>
        <taxon>Bacteria</taxon>
        <taxon>Pseudomonadati</taxon>
        <taxon>Pseudomonadota</taxon>
        <taxon>Betaproteobacteria</taxon>
        <taxon>Burkholderiales</taxon>
        <taxon>Burkholderiaceae</taxon>
        <taxon>Pandoraea</taxon>
    </lineage>
</organism>
<name>A0A5E4TFZ8_9BURK</name>
<dbReference type="EMBL" id="CABPSB010000003">
    <property type="protein sequence ID" value="VVD87056.1"/>
    <property type="molecule type" value="Genomic_DNA"/>
</dbReference>
<gene>
    <name evidence="1" type="ORF">PAN31108_01428</name>
</gene>
<sequence>MVWHVYEFEKTDSSFLGMFGLNEWKERLGVDSGQAAVELIDAELADALDSAREAGWRGEVQGEPHIFVLPAEQDFQFGFAWNGAGTTVLAPRALPWMTPKHVAPS</sequence>
<evidence type="ECO:0000313" key="2">
    <source>
        <dbReference type="Proteomes" id="UP000406256"/>
    </source>
</evidence>
<dbReference type="AlphaFoldDB" id="A0A5E4TFZ8"/>
<reference evidence="1 2" key="1">
    <citation type="submission" date="2019-08" db="EMBL/GenBank/DDBJ databases">
        <authorList>
            <person name="Peeters C."/>
        </authorList>
    </citation>
    <scope>NUCLEOTIDE SEQUENCE [LARGE SCALE GENOMIC DNA]</scope>
    <source>
        <strain evidence="1 2">LMG 31108</strain>
    </source>
</reference>
<accession>A0A5E4TFZ8</accession>
<evidence type="ECO:0000313" key="1">
    <source>
        <dbReference type="EMBL" id="VVD87056.1"/>
    </source>
</evidence>
<protein>
    <submittedName>
        <fullName evidence="1">Uncharacterized protein</fullName>
    </submittedName>
</protein>